<dbReference type="AlphaFoldDB" id="A0A0K2TIB9"/>
<name>A0A0K2TIB9_LEPSM</name>
<evidence type="ECO:0000313" key="1">
    <source>
        <dbReference type="EMBL" id="CDW25266.1"/>
    </source>
</evidence>
<organism evidence="1">
    <name type="scientific">Lepeophtheirus salmonis</name>
    <name type="common">Salmon louse</name>
    <name type="synonym">Caligus salmonis</name>
    <dbReference type="NCBI Taxonomy" id="72036"/>
    <lineage>
        <taxon>Eukaryota</taxon>
        <taxon>Metazoa</taxon>
        <taxon>Ecdysozoa</taxon>
        <taxon>Arthropoda</taxon>
        <taxon>Crustacea</taxon>
        <taxon>Multicrustacea</taxon>
        <taxon>Hexanauplia</taxon>
        <taxon>Copepoda</taxon>
        <taxon>Siphonostomatoida</taxon>
        <taxon>Caligidae</taxon>
        <taxon>Lepeophtheirus</taxon>
    </lineage>
</organism>
<dbReference type="EMBL" id="HACA01007905">
    <property type="protein sequence ID" value="CDW25266.1"/>
    <property type="molecule type" value="Transcribed_RNA"/>
</dbReference>
<proteinExistence type="predicted"/>
<sequence>MQGLILSYLTCLFKTDETTCLAISIFFYLLAKKLSFSFHSNFWDSCLDGKSPICIASSNR</sequence>
<accession>A0A0K2TIB9</accession>
<reference evidence="1" key="1">
    <citation type="submission" date="2014-05" db="EMBL/GenBank/DDBJ databases">
        <authorList>
            <person name="Chronopoulou M."/>
        </authorList>
    </citation>
    <scope>NUCLEOTIDE SEQUENCE</scope>
    <source>
        <tissue evidence="1">Whole organism</tissue>
    </source>
</reference>
<protein>
    <submittedName>
        <fullName evidence="1">Uncharacterized protein</fullName>
    </submittedName>
</protein>